<reference evidence="8 9" key="1">
    <citation type="journal article" date="2016" name="Nat. Commun.">
        <title>Thousands of microbial genomes shed light on interconnected biogeochemical processes in an aquifer system.</title>
        <authorList>
            <person name="Anantharaman K."/>
            <person name="Brown C.T."/>
            <person name="Hug L.A."/>
            <person name="Sharon I."/>
            <person name="Castelle C.J."/>
            <person name="Probst A.J."/>
            <person name="Thomas B.C."/>
            <person name="Singh A."/>
            <person name="Wilkins M.J."/>
            <person name="Karaoz U."/>
            <person name="Brodie E.L."/>
            <person name="Williams K.H."/>
            <person name="Hubbard S.S."/>
            <person name="Banfield J.F."/>
        </authorList>
    </citation>
    <scope>NUCLEOTIDE SEQUENCE [LARGE SCALE GENOMIC DNA]</scope>
</reference>
<dbReference type="Gene3D" id="3.30.230.10">
    <property type="match status" value="1"/>
</dbReference>
<dbReference type="InterPro" id="IPR020568">
    <property type="entry name" value="Ribosomal_Su5_D2-typ_SF"/>
</dbReference>
<organism evidence="8 9">
    <name type="scientific">Candidatus Spechtbacteria bacterium RIFCSPLOWO2_01_FULL_43_12</name>
    <dbReference type="NCBI Taxonomy" id="1802162"/>
    <lineage>
        <taxon>Bacteria</taxon>
        <taxon>Candidatus Spechtiibacteriota</taxon>
    </lineage>
</organism>
<proteinExistence type="inferred from homology"/>
<sequence length="147" mass="16571">MKKTTAKNKTAVEKTPKLSRYFEAVGRRKTASARVRIWEDKSGKFSINNKDYNTYLSVEKLASSVSAPLRKIKMLNKFSVSAKVNGGGITGQAEAVRHGLARALTMYDPDLRTTLKKSGYLKRDPRKVERKKPGLKKARKAAQWSKR</sequence>
<dbReference type="PANTHER" id="PTHR21569">
    <property type="entry name" value="RIBOSOMAL PROTEIN S9"/>
    <property type="match status" value="1"/>
</dbReference>
<dbReference type="Proteomes" id="UP000178835">
    <property type="component" value="Unassembled WGS sequence"/>
</dbReference>
<keyword evidence="3 5" id="KW-0687">Ribonucleoprotein</keyword>
<dbReference type="InterPro" id="IPR020574">
    <property type="entry name" value="Ribosomal_uS9_CS"/>
</dbReference>
<dbReference type="NCBIfam" id="NF001099">
    <property type="entry name" value="PRK00132.1"/>
    <property type="match status" value="1"/>
</dbReference>
<dbReference type="PANTHER" id="PTHR21569:SF1">
    <property type="entry name" value="SMALL RIBOSOMAL SUBUNIT PROTEIN US9M"/>
    <property type="match status" value="1"/>
</dbReference>
<dbReference type="AlphaFoldDB" id="A0A1G2HG43"/>
<feature type="region of interest" description="Disordered" evidence="7">
    <location>
        <begin position="118"/>
        <end position="147"/>
    </location>
</feature>
<evidence type="ECO:0000256" key="5">
    <source>
        <dbReference type="HAMAP-Rule" id="MF_00532"/>
    </source>
</evidence>
<comment type="similarity">
    <text evidence="1 5 6">Belongs to the universal ribosomal protein uS9 family.</text>
</comment>
<evidence type="ECO:0000313" key="9">
    <source>
        <dbReference type="Proteomes" id="UP000178835"/>
    </source>
</evidence>
<dbReference type="HAMAP" id="MF_00532_B">
    <property type="entry name" value="Ribosomal_uS9_B"/>
    <property type="match status" value="1"/>
</dbReference>
<dbReference type="SUPFAM" id="SSF54211">
    <property type="entry name" value="Ribosomal protein S5 domain 2-like"/>
    <property type="match status" value="1"/>
</dbReference>
<evidence type="ECO:0000256" key="2">
    <source>
        <dbReference type="ARBA" id="ARBA00022980"/>
    </source>
</evidence>
<dbReference type="Pfam" id="PF00380">
    <property type="entry name" value="Ribosomal_S9"/>
    <property type="match status" value="1"/>
</dbReference>
<dbReference type="InterPro" id="IPR000754">
    <property type="entry name" value="Ribosomal_uS9"/>
</dbReference>
<dbReference type="InterPro" id="IPR023035">
    <property type="entry name" value="Ribosomal_uS9_bac/plastid"/>
</dbReference>
<dbReference type="GO" id="GO:0006412">
    <property type="term" value="P:translation"/>
    <property type="evidence" value="ECO:0007669"/>
    <property type="project" value="UniProtKB-UniRule"/>
</dbReference>
<dbReference type="EMBL" id="MHOH01000011">
    <property type="protein sequence ID" value="OGZ60868.1"/>
    <property type="molecule type" value="Genomic_DNA"/>
</dbReference>
<comment type="caution">
    <text evidence="8">The sequence shown here is derived from an EMBL/GenBank/DDBJ whole genome shotgun (WGS) entry which is preliminary data.</text>
</comment>
<dbReference type="GO" id="GO:0003723">
    <property type="term" value="F:RNA binding"/>
    <property type="evidence" value="ECO:0007669"/>
    <property type="project" value="TreeGrafter"/>
</dbReference>
<feature type="compositionally biased region" description="Basic residues" evidence="7">
    <location>
        <begin position="128"/>
        <end position="147"/>
    </location>
</feature>
<gene>
    <name evidence="5" type="primary">rpsI</name>
    <name evidence="8" type="ORF">A2919_02365</name>
</gene>
<evidence type="ECO:0000256" key="4">
    <source>
        <dbReference type="ARBA" id="ARBA00035259"/>
    </source>
</evidence>
<evidence type="ECO:0000256" key="3">
    <source>
        <dbReference type="ARBA" id="ARBA00023274"/>
    </source>
</evidence>
<protein>
    <recommendedName>
        <fullName evidence="4 5">Small ribosomal subunit protein uS9</fullName>
    </recommendedName>
</protein>
<dbReference type="InterPro" id="IPR014721">
    <property type="entry name" value="Ribsml_uS5_D2-typ_fold_subgr"/>
</dbReference>
<accession>A0A1G2HG43</accession>
<dbReference type="GO" id="GO:0003735">
    <property type="term" value="F:structural constituent of ribosome"/>
    <property type="evidence" value="ECO:0007669"/>
    <property type="project" value="InterPro"/>
</dbReference>
<evidence type="ECO:0000313" key="8">
    <source>
        <dbReference type="EMBL" id="OGZ60868.1"/>
    </source>
</evidence>
<dbReference type="GO" id="GO:0022627">
    <property type="term" value="C:cytosolic small ribosomal subunit"/>
    <property type="evidence" value="ECO:0007669"/>
    <property type="project" value="TreeGrafter"/>
</dbReference>
<evidence type="ECO:0000256" key="1">
    <source>
        <dbReference type="ARBA" id="ARBA00005251"/>
    </source>
</evidence>
<evidence type="ECO:0000256" key="6">
    <source>
        <dbReference type="RuleBase" id="RU003815"/>
    </source>
</evidence>
<name>A0A1G2HG43_9BACT</name>
<dbReference type="PROSITE" id="PS00360">
    <property type="entry name" value="RIBOSOMAL_S9"/>
    <property type="match status" value="1"/>
</dbReference>
<keyword evidence="2 5" id="KW-0689">Ribosomal protein</keyword>
<dbReference type="FunFam" id="3.30.230.10:FF:000001">
    <property type="entry name" value="30S ribosomal protein S9"/>
    <property type="match status" value="1"/>
</dbReference>
<evidence type="ECO:0000256" key="7">
    <source>
        <dbReference type="SAM" id="MobiDB-lite"/>
    </source>
</evidence>